<feature type="transmembrane region" description="Helical" evidence="5">
    <location>
        <begin position="72"/>
        <end position="95"/>
    </location>
</feature>
<dbReference type="InterPro" id="IPR007016">
    <property type="entry name" value="O-antigen_ligase-rel_domated"/>
</dbReference>
<evidence type="ECO:0000256" key="4">
    <source>
        <dbReference type="ARBA" id="ARBA00023136"/>
    </source>
</evidence>
<feature type="transmembrane region" description="Helical" evidence="5">
    <location>
        <begin position="204"/>
        <end position="221"/>
    </location>
</feature>
<evidence type="ECO:0000313" key="7">
    <source>
        <dbReference type="EMBL" id="UPL48500.1"/>
    </source>
</evidence>
<dbReference type="Pfam" id="PF04932">
    <property type="entry name" value="Wzy_C"/>
    <property type="match status" value="1"/>
</dbReference>
<feature type="transmembrane region" description="Helical" evidence="5">
    <location>
        <begin position="172"/>
        <end position="192"/>
    </location>
</feature>
<accession>A0ABY4J6Q0</accession>
<protein>
    <submittedName>
        <fullName evidence="7">O-antigen ligase family protein</fullName>
    </submittedName>
</protein>
<keyword evidence="2 5" id="KW-0812">Transmembrane</keyword>
<dbReference type="Proteomes" id="UP000829647">
    <property type="component" value="Chromosome"/>
</dbReference>
<reference evidence="7 8" key="1">
    <citation type="submission" date="2022-04" db="EMBL/GenBank/DDBJ databases">
        <title>Hymenobacter sp. isolated from the air.</title>
        <authorList>
            <person name="Won M."/>
            <person name="Lee C.-M."/>
            <person name="Woen H.-Y."/>
            <person name="Kwon S.-W."/>
        </authorList>
    </citation>
    <scope>NUCLEOTIDE SEQUENCE [LARGE SCALE GENOMIC DNA]</scope>
    <source>
        <strain evidence="8">5516 S-25</strain>
    </source>
</reference>
<keyword evidence="3 5" id="KW-1133">Transmembrane helix</keyword>
<dbReference type="RefSeq" id="WP_247974911.1">
    <property type="nucleotide sequence ID" value="NZ_CP095848.1"/>
</dbReference>
<feature type="domain" description="O-antigen ligase-related" evidence="6">
    <location>
        <begin position="209"/>
        <end position="366"/>
    </location>
</feature>
<sequence>MSPLTTPTTTLEPVWQAWWRSGRLSQYLLLLACVAGVVGLLTSRALIALSPVVGVLAALANPGIARQVPSWLRLRTVWGPAALYGLLLLSALYTQDWPTWRHEAFRLLPWLGVPLAFGLAVPLSGRQRFGVGVLYVVGVALVGAATVGQYLLDPTAANIAFGSGQSMPSITRIFHIHFGLMLALATFFGLSLRREPVATSLLRAALLLAVAICVLTLHVLAYRTGLMALYGMLLIDALLLLLVRRRWWLGGTLLLALVAGPWLAYQSLESVRQRVEATSYDIEQFERNNDINEYSWSRRLAAWQTATIVARQHPWLGVGPADAYRAMMEQYDWQNHGLRPENRVMIHNQYLHQLVGGGIVGLLLWLLVLFGPLVQPAQRRNPYVYRFLLLQALAMSADSLLELQTSFNLFVFLYGFLVVATERRNSTPKTFLSADGISSTFV</sequence>
<feature type="transmembrane region" description="Helical" evidence="5">
    <location>
        <begin position="27"/>
        <end position="60"/>
    </location>
</feature>
<keyword evidence="7" id="KW-0436">Ligase</keyword>
<dbReference type="PANTHER" id="PTHR37422:SF13">
    <property type="entry name" value="LIPOPOLYSACCHARIDE BIOSYNTHESIS PROTEIN PA4999-RELATED"/>
    <property type="match status" value="1"/>
</dbReference>
<feature type="transmembrane region" description="Helical" evidence="5">
    <location>
        <begin position="132"/>
        <end position="152"/>
    </location>
</feature>
<feature type="transmembrane region" description="Helical" evidence="5">
    <location>
        <begin position="350"/>
        <end position="371"/>
    </location>
</feature>
<feature type="transmembrane region" description="Helical" evidence="5">
    <location>
        <begin position="107"/>
        <end position="125"/>
    </location>
</feature>
<keyword evidence="8" id="KW-1185">Reference proteome</keyword>
<dbReference type="EMBL" id="CP095848">
    <property type="protein sequence ID" value="UPL48500.1"/>
    <property type="molecule type" value="Genomic_DNA"/>
</dbReference>
<evidence type="ECO:0000256" key="3">
    <source>
        <dbReference type="ARBA" id="ARBA00022989"/>
    </source>
</evidence>
<keyword evidence="4 5" id="KW-0472">Membrane</keyword>
<evidence type="ECO:0000313" key="8">
    <source>
        <dbReference type="Proteomes" id="UP000829647"/>
    </source>
</evidence>
<feature type="transmembrane region" description="Helical" evidence="5">
    <location>
        <begin position="227"/>
        <end position="243"/>
    </location>
</feature>
<evidence type="ECO:0000256" key="5">
    <source>
        <dbReference type="SAM" id="Phobius"/>
    </source>
</evidence>
<proteinExistence type="predicted"/>
<evidence type="ECO:0000256" key="2">
    <source>
        <dbReference type="ARBA" id="ARBA00022692"/>
    </source>
</evidence>
<dbReference type="GO" id="GO:0016874">
    <property type="term" value="F:ligase activity"/>
    <property type="evidence" value="ECO:0007669"/>
    <property type="project" value="UniProtKB-KW"/>
</dbReference>
<evidence type="ECO:0000259" key="6">
    <source>
        <dbReference type="Pfam" id="PF04932"/>
    </source>
</evidence>
<evidence type="ECO:0000256" key="1">
    <source>
        <dbReference type="ARBA" id="ARBA00004141"/>
    </source>
</evidence>
<comment type="subcellular location">
    <subcellularLocation>
        <location evidence="1">Membrane</location>
        <topology evidence="1">Multi-pass membrane protein</topology>
    </subcellularLocation>
</comment>
<dbReference type="InterPro" id="IPR051533">
    <property type="entry name" value="WaaL-like"/>
</dbReference>
<gene>
    <name evidence="7" type="ORF">MWH26_15060</name>
</gene>
<feature type="transmembrane region" description="Helical" evidence="5">
    <location>
        <begin position="407"/>
        <end position="423"/>
    </location>
</feature>
<organism evidence="7 8">
    <name type="scientific">Hymenobacter sublimis</name>
    <dbReference type="NCBI Taxonomy" id="2933777"/>
    <lineage>
        <taxon>Bacteria</taxon>
        <taxon>Pseudomonadati</taxon>
        <taxon>Bacteroidota</taxon>
        <taxon>Cytophagia</taxon>
        <taxon>Cytophagales</taxon>
        <taxon>Hymenobacteraceae</taxon>
        <taxon>Hymenobacter</taxon>
    </lineage>
</organism>
<name>A0ABY4J6Q0_9BACT</name>
<dbReference type="PANTHER" id="PTHR37422">
    <property type="entry name" value="TEICHURONIC ACID BIOSYNTHESIS PROTEIN TUAE"/>
    <property type="match status" value="1"/>
</dbReference>